<dbReference type="GO" id="GO:0031505">
    <property type="term" value="P:fungal-type cell wall organization"/>
    <property type="evidence" value="ECO:0007669"/>
    <property type="project" value="TreeGrafter"/>
</dbReference>
<accession>A0A0B1P9W5</accession>
<dbReference type="InterPro" id="IPR009571">
    <property type="entry name" value="SUR7/Rim9-like_fungi"/>
</dbReference>
<evidence type="ECO:0000313" key="3">
    <source>
        <dbReference type="Proteomes" id="UP000030854"/>
    </source>
</evidence>
<dbReference type="GO" id="GO:0005886">
    <property type="term" value="C:plasma membrane"/>
    <property type="evidence" value="ECO:0007669"/>
    <property type="project" value="InterPro"/>
</dbReference>
<dbReference type="AlphaFoldDB" id="A0A0B1P9W5"/>
<feature type="transmembrane region" description="Helical" evidence="1">
    <location>
        <begin position="267"/>
        <end position="285"/>
    </location>
</feature>
<dbReference type="OMA" id="YATIELN"/>
<evidence type="ECO:0000313" key="2">
    <source>
        <dbReference type="EMBL" id="KHJ35482.1"/>
    </source>
</evidence>
<evidence type="ECO:0000256" key="1">
    <source>
        <dbReference type="SAM" id="Phobius"/>
    </source>
</evidence>
<protein>
    <submittedName>
        <fullName evidence="2">Putative integral membrane protein</fullName>
    </submittedName>
</protein>
<proteinExistence type="predicted"/>
<dbReference type="Proteomes" id="UP000030854">
    <property type="component" value="Unassembled WGS sequence"/>
</dbReference>
<keyword evidence="1" id="KW-0472">Membrane</keyword>
<feature type="transmembrane region" description="Helical" evidence="1">
    <location>
        <begin position="6"/>
        <end position="28"/>
    </location>
</feature>
<name>A0A0B1P9W5_UNCNE</name>
<sequence length="398" mass="42732">MKLNPLLLPIIIIFNGTIALILSVIVVVGNAKSDTLQKYATIELNTSTIFQDIIKTTSSSSNSRRDLSDILPTPLPSQPRFDARGLIVARADDPLSRASSFFNSIRTSILPQPTGAIAGGFSSLANQALSQIAKIFGESINDALNSLISEIVDEVGIREWYGLYFGVLCSADYKPNFRDPDATLANISCSSLRGSVDDPEIPSTFQVGTTTLDVSVLDIPSKLTKVVGQLTTVLKILYILGIVGIILTGVLILVSPILFIAKFRRPIIHLGIGLIATLAAVLLLLTALLQSIIAILIGSIINQLASGFGISAKAGVPLLVIAWISVILVSIPATILLNLWFNGVYIRRAKVALEKKRIPVSRNSLPMSRNLLAMSVDNSNIAQAVERSRNTANIQKNV</sequence>
<dbReference type="Pfam" id="PF06687">
    <property type="entry name" value="SUR7"/>
    <property type="match status" value="1"/>
</dbReference>
<dbReference type="PANTHER" id="PTHR28019:SF7">
    <property type="entry name" value="SUR7 PROTEIN"/>
    <property type="match status" value="1"/>
</dbReference>
<keyword evidence="1" id="KW-0812">Transmembrane</keyword>
<keyword evidence="1" id="KW-1133">Transmembrane helix</keyword>
<comment type="caution">
    <text evidence="2">The sequence shown here is derived from an EMBL/GenBank/DDBJ whole genome shotgun (WGS) entry which is preliminary data.</text>
</comment>
<dbReference type="PANTHER" id="PTHR28019">
    <property type="entry name" value="CELL MEMBRANE PROTEIN YLR413W-RELATED"/>
    <property type="match status" value="1"/>
</dbReference>
<reference evidence="2 3" key="1">
    <citation type="journal article" date="2014" name="BMC Genomics">
        <title>Adaptive genomic structural variation in the grape powdery mildew pathogen, Erysiphe necator.</title>
        <authorList>
            <person name="Jones L."/>
            <person name="Riaz S."/>
            <person name="Morales-Cruz A."/>
            <person name="Amrine K.C."/>
            <person name="McGuire B."/>
            <person name="Gubler W.D."/>
            <person name="Walker M.A."/>
            <person name="Cantu D."/>
        </authorList>
    </citation>
    <scope>NUCLEOTIDE SEQUENCE [LARGE SCALE GENOMIC DNA]</scope>
    <source>
        <strain evidence="3">c</strain>
    </source>
</reference>
<gene>
    <name evidence="2" type="ORF">EV44_g0501</name>
</gene>
<dbReference type="HOGENOM" id="CLU_711694_0_0_1"/>
<organism evidence="2 3">
    <name type="scientific">Uncinula necator</name>
    <name type="common">Grape powdery mildew</name>
    <dbReference type="NCBI Taxonomy" id="52586"/>
    <lineage>
        <taxon>Eukaryota</taxon>
        <taxon>Fungi</taxon>
        <taxon>Dikarya</taxon>
        <taxon>Ascomycota</taxon>
        <taxon>Pezizomycotina</taxon>
        <taxon>Leotiomycetes</taxon>
        <taxon>Erysiphales</taxon>
        <taxon>Erysiphaceae</taxon>
        <taxon>Erysiphe</taxon>
    </lineage>
</organism>
<keyword evidence="3" id="KW-1185">Reference proteome</keyword>
<feature type="transmembrane region" description="Helical" evidence="1">
    <location>
        <begin position="318"/>
        <end position="341"/>
    </location>
</feature>
<dbReference type="InterPro" id="IPR052413">
    <property type="entry name" value="SUR7_domain"/>
</dbReference>
<dbReference type="EMBL" id="JNVN01000377">
    <property type="protein sequence ID" value="KHJ35482.1"/>
    <property type="molecule type" value="Genomic_DNA"/>
</dbReference>
<feature type="transmembrane region" description="Helical" evidence="1">
    <location>
        <begin position="236"/>
        <end position="261"/>
    </location>
</feature>
<dbReference type="GO" id="GO:0051285">
    <property type="term" value="C:cell cortex of cell tip"/>
    <property type="evidence" value="ECO:0007669"/>
    <property type="project" value="TreeGrafter"/>
</dbReference>